<dbReference type="Proteomes" id="UP000216339">
    <property type="component" value="Unassembled WGS sequence"/>
</dbReference>
<evidence type="ECO:0000313" key="2">
    <source>
        <dbReference type="EMBL" id="PAP75534.1"/>
    </source>
</evidence>
<dbReference type="EMBL" id="MQWD01000001">
    <property type="protein sequence ID" value="PAP75534.1"/>
    <property type="molecule type" value="Genomic_DNA"/>
</dbReference>
<dbReference type="Pfam" id="PF13338">
    <property type="entry name" value="AbiEi_4"/>
    <property type="match status" value="1"/>
</dbReference>
<feature type="domain" description="AbiEi antitoxin N-terminal" evidence="1">
    <location>
        <begin position="14"/>
        <end position="65"/>
    </location>
</feature>
<sequence length="71" mass="7846">MSTSYEPNSVAQTLLFHLARTPGAVHRDDLAKAAGTSKDYAGRVLSKMVKRGRIQRVGRGTYNLPRLTETE</sequence>
<dbReference type="SUPFAM" id="SSF46785">
    <property type="entry name" value="Winged helix' DNA-binding domain"/>
    <property type="match status" value="1"/>
</dbReference>
<dbReference type="RefSeq" id="WP_095509172.1">
    <property type="nucleotide sequence ID" value="NZ_MQWD01000001.1"/>
</dbReference>
<name>A0A271IXJ2_9BACT</name>
<proteinExistence type="predicted"/>
<dbReference type="InterPro" id="IPR025159">
    <property type="entry name" value="AbiEi_N"/>
</dbReference>
<dbReference type="InterPro" id="IPR036388">
    <property type="entry name" value="WH-like_DNA-bd_sf"/>
</dbReference>
<gene>
    <name evidence="2" type="ORF">BSZ37_03295</name>
</gene>
<keyword evidence="3" id="KW-1185">Reference proteome</keyword>
<dbReference type="AlphaFoldDB" id="A0A271IXJ2"/>
<dbReference type="Gene3D" id="1.10.10.10">
    <property type="entry name" value="Winged helix-like DNA-binding domain superfamily/Winged helix DNA-binding domain"/>
    <property type="match status" value="1"/>
</dbReference>
<organism evidence="2 3">
    <name type="scientific">Rubrivirga marina</name>
    <dbReference type="NCBI Taxonomy" id="1196024"/>
    <lineage>
        <taxon>Bacteria</taxon>
        <taxon>Pseudomonadati</taxon>
        <taxon>Rhodothermota</taxon>
        <taxon>Rhodothermia</taxon>
        <taxon>Rhodothermales</taxon>
        <taxon>Rubricoccaceae</taxon>
        <taxon>Rubrivirga</taxon>
    </lineage>
</organism>
<evidence type="ECO:0000313" key="3">
    <source>
        <dbReference type="Proteomes" id="UP000216339"/>
    </source>
</evidence>
<comment type="caution">
    <text evidence="2">The sequence shown here is derived from an EMBL/GenBank/DDBJ whole genome shotgun (WGS) entry which is preliminary data.</text>
</comment>
<accession>A0A271IXJ2</accession>
<dbReference type="InterPro" id="IPR036390">
    <property type="entry name" value="WH_DNA-bd_sf"/>
</dbReference>
<dbReference type="OrthoDB" id="1525184at2"/>
<reference evidence="2 3" key="1">
    <citation type="submission" date="2016-11" db="EMBL/GenBank/DDBJ databases">
        <title>Study of marine rhodopsin-containing bacteria.</title>
        <authorList>
            <person name="Yoshizawa S."/>
            <person name="Kumagai Y."/>
            <person name="Kogure K."/>
        </authorList>
    </citation>
    <scope>NUCLEOTIDE SEQUENCE [LARGE SCALE GENOMIC DNA]</scope>
    <source>
        <strain evidence="2 3">SAORIC-28</strain>
    </source>
</reference>
<protein>
    <recommendedName>
        <fullName evidence="1">AbiEi antitoxin N-terminal domain-containing protein</fullName>
    </recommendedName>
</protein>
<evidence type="ECO:0000259" key="1">
    <source>
        <dbReference type="Pfam" id="PF13338"/>
    </source>
</evidence>